<name>A0AA39TG32_ACESA</name>
<organism evidence="1 2">
    <name type="scientific">Acer saccharum</name>
    <name type="common">Sugar maple</name>
    <dbReference type="NCBI Taxonomy" id="4024"/>
    <lineage>
        <taxon>Eukaryota</taxon>
        <taxon>Viridiplantae</taxon>
        <taxon>Streptophyta</taxon>
        <taxon>Embryophyta</taxon>
        <taxon>Tracheophyta</taxon>
        <taxon>Spermatophyta</taxon>
        <taxon>Magnoliopsida</taxon>
        <taxon>eudicotyledons</taxon>
        <taxon>Gunneridae</taxon>
        <taxon>Pentapetalae</taxon>
        <taxon>rosids</taxon>
        <taxon>malvids</taxon>
        <taxon>Sapindales</taxon>
        <taxon>Sapindaceae</taxon>
        <taxon>Hippocastanoideae</taxon>
        <taxon>Acereae</taxon>
        <taxon>Acer</taxon>
    </lineage>
</organism>
<dbReference type="PANTHER" id="PTHR48045:SF31">
    <property type="entry name" value="UDP-GLYCOSYLTRANSFERASE 76B1-LIKE"/>
    <property type="match status" value="1"/>
</dbReference>
<comment type="caution">
    <text evidence="1">The sequence shown here is derived from an EMBL/GenBank/DDBJ whole genome shotgun (WGS) entry which is preliminary data.</text>
</comment>
<dbReference type="Gene3D" id="3.40.50.2000">
    <property type="entry name" value="Glycogen Phosphorylase B"/>
    <property type="match status" value="4"/>
</dbReference>
<protein>
    <submittedName>
        <fullName evidence="1">Uncharacterized protein</fullName>
    </submittedName>
</protein>
<accession>A0AA39TG32</accession>
<gene>
    <name evidence="1" type="ORF">LWI29_022753</name>
</gene>
<keyword evidence="2" id="KW-1185">Reference proteome</keyword>
<dbReference type="PANTHER" id="PTHR48045">
    <property type="entry name" value="UDP-GLYCOSYLTRANSFERASE 72B1"/>
    <property type="match status" value="1"/>
</dbReference>
<dbReference type="Proteomes" id="UP001168877">
    <property type="component" value="Unassembled WGS sequence"/>
</dbReference>
<sequence>MVENEGEEMRQRAADLKLKTEFCIQKGGSSYNSLNDLVELIKPFFGDQNLNVRYVCDVWNIGLELESGKKEKAIRKLMVDREGEEMRKRAKHLKQKVDMSLKEGGSSYNSLNDLADKILSF</sequence>
<dbReference type="AlphaFoldDB" id="A0AA39TG32"/>
<reference evidence="1" key="1">
    <citation type="journal article" date="2022" name="Plant J.">
        <title>Strategies of tolerance reflected in two North American maple genomes.</title>
        <authorList>
            <person name="McEvoy S.L."/>
            <person name="Sezen U.U."/>
            <person name="Trouern-Trend A."/>
            <person name="McMahon S.M."/>
            <person name="Schaberg P.G."/>
            <person name="Yang J."/>
            <person name="Wegrzyn J.L."/>
            <person name="Swenson N.G."/>
        </authorList>
    </citation>
    <scope>NUCLEOTIDE SEQUENCE</scope>
    <source>
        <strain evidence="1">NS2018</strain>
    </source>
</reference>
<dbReference type="EMBL" id="JAUESC010000002">
    <property type="protein sequence ID" value="KAK0605099.1"/>
    <property type="molecule type" value="Genomic_DNA"/>
</dbReference>
<dbReference type="SUPFAM" id="SSF53756">
    <property type="entry name" value="UDP-Glycosyltransferase/glycogen phosphorylase"/>
    <property type="match status" value="1"/>
</dbReference>
<proteinExistence type="predicted"/>
<evidence type="ECO:0000313" key="2">
    <source>
        <dbReference type="Proteomes" id="UP001168877"/>
    </source>
</evidence>
<reference evidence="1" key="2">
    <citation type="submission" date="2023-06" db="EMBL/GenBank/DDBJ databases">
        <authorList>
            <person name="Swenson N.G."/>
            <person name="Wegrzyn J.L."/>
            <person name="Mcevoy S.L."/>
        </authorList>
    </citation>
    <scope>NUCLEOTIDE SEQUENCE</scope>
    <source>
        <strain evidence="1">NS2018</strain>
        <tissue evidence="1">Leaf</tissue>
    </source>
</reference>
<evidence type="ECO:0000313" key="1">
    <source>
        <dbReference type="EMBL" id="KAK0605099.1"/>
    </source>
</evidence>